<dbReference type="PANTHER" id="PTHR11203">
    <property type="entry name" value="CLEAVAGE AND POLYADENYLATION SPECIFICITY FACTOR FAMILY MEMBER"/>
    <property type="match status" value="1"/>
</dbReference>
<dbReference type="Proteomes" id="UP000309872">
    <property type="component" value="Unassembled WGS sequence"/>
</dbReference>
<dbReference type="EMBL" id="SUKA01000005">
    <property type="protein sequence ID" value="TJY63780.1"/>
    <property type="molecule type" value="Genomic_DNA"/>
</dbReference>
<dbReference type="GO" id="GO:0016874">
    <property type="term" value="F:ligase activity"/>
    <property type="evidence" value="ECO:0007669"/>
    <property type="project" value="UniProtKB-KW"/>
</dbReference>
<dbReference type="RefSeq" id="WP_136821772.1">
    <property type="nucleotide sequence ID" value="NZ_BMJX01000005.1"/>
</dbReference>
<dbReference type="OrthoDB" id="9803916at2"/>
<dbReference type="Gene3D" id="3.60.15.10">
    <property type="entry name" value="Ribonuclease Z/Hydroxyacylglutathione hydrolase-like"/>
    <property type="match status" value="1"/>
</dbReference>
<dbReference type="GO" id="GO:0004521">
    <property type="term" value="F:RNA endonuclease activity"/>
    <property type="evidence" value="ECO:0007669"/>
    <property type="project" value="TreeGrafter"/>
</dbReference>
<dbReference type="GO" id="GO:0004527">
    <property type="term" value="F:exonuclease activity"/>
    <property type="evidence" value="ECO:0007669"/>
    <property type="project" value="UniProtKB-KW"/>
</dbReference>
<keyword evidence="1" id="KW-0540">Nuclease</keyword>
<keyword evidence="1" id="KW-0269">Exonuclease</keyword>
<keyword evidence="1" id="KW-0436">Ligase</keyword>
<dbReference type="EC" id="3.1.-.-" evidence="1"/>
<comment type="caution">
    <text evidence="1">The sequence shown here is derived from an EMBL/GenBank/DDBJ whole genome shotgun (WGS) entry which is preliminary data.</text>
</comment>
<evidence type="ECO:0000313" key="2">
    <source>
        <dbReference type="Proteomes" id="UP000309872"/>
    </source>
</evidence>
<dbReference type="PANTHER" id="PTHR11203:SF49">
    <property type="entry name" value="BLL1145 PROTEIN"/>
    <property type="match status" value="1"/>
</dbReference>
<dbReference type="InterPro" id="IPR050698">
    <property type="entry name" value="MBL"/>
</dbReference>
<evidence type="ECO:0000313" key="1">
    <source>
        <dbReference type="EMBL" id="TJY63780.1"/>
    </source>
</evidence>
<protein>
    <submittedName>
        <fullName evidence="1">Ligase-associated DNA damage response exonuclease</fullName>
        <ecNumber evidence="1">3.1.-.-</ecNumber>
    </submittedName>
</protein>
<dbReference type="InterPro" id="IPR026360">
    <property type="entry name" value="Xnuc_lig_assoc"/>
</dbReference>
<keyword evidence="2" id="KW-1185">Reference proteome</keyword>
<gene>
    <name evidence="1" type="ORF">FAZ19_16060</name>
</gene>
<dbReference type="InterPro" id="IPR036866">
    <property type="entry name" value="RibonucZ/Hydroxyglut_hydro"/>
</dbReference>
<name>A0A4U0GX84_9SPHI</name>
<sequence>MRRLLTVDENGLYCKQGDFYIDPWKPVKTALISHGHSDHMRWGMQHYICHHHTLPILKLRLGTENSTQGVAYGEVFEINGVKISFHPAGHIIGSAQIRLEFQDEVWLFTGDYKIAKDGVSTPYELVKCDHFITESTFGLPIYHFPPPELIYQDINSWWRQNADEGYNTVLLAYSLGKSQNILAHIDPSIGEVYLHGAVANTNNALAEIGYHFPGKYISPDIDRSALRSALIVAPPSASDTPWLRKLKPYRIAMCSGWMQLRGARRRKGVDRGFALSDHCDWDQLNQAIRQTDAKHVYVTHGYESIFSKWVTNHFGIPASVLKTVYNDEEEESEL</sequence>
<accession>A0A4U0GX84</accession>
<dbReference type="NCBIfam" id="TIGR04122">
    <property type="entry name" value="Xnuc_lig_assoc"/>
    <property type="match status" value="1"/>
</dbReference>
<dbReference type="AlphaFoldDB" id="A0A4U0GX84"/>
<dbReference type="SUPFAM" id="SSF56281">
    <property type="entry name" value="Metallo-hydrolase/oxidoreductase"/>
    <property type="match status" value="1"/>
</dbReference>
<proteinExistence type="predicted"/>
<organism evidence="1 2">
    <name type="scientific">Sphingobacterium alkalisoli</name>
    <dbReference type="NCBI Taxonomy" id="1874115"/>
    <lineage>
        <taxon>Bacteria</taxon>
        <taxon>Pseudomonadati</taxon>
        <taxon>Bacteroidota</taxon>
        <taxon>Sphingobacteriia</taxon>
        <taxon>Sphingobacteriales</taxon>
        <taxon>Sphingobacteriaceae</taxon>
        <taxon>Sphingobacterium</taxon>
    </lineage>
</organism>
<keyword evidence="1" id="KW-0378">Hydrolase</keyword>
<reference evidence="1 2" key="1">
    <citation type="submission" date="2019-04" db="EMBL/GenBank/DDBJ databases">
        <title>Sphingobacterium olei sp. nov., isolated from oil-contaminated soil.</title>
        <authorList>
            <person name="Liu B."/>
        </authorList>
    </citation>
    <scope>NUCLEOTIDE SEQUENCE [LARGE SCALE GENOMIC DNA]</scope>
    <source>
        <strain evidence="1 2">Y3L14</strain>
    </source>
</reference>